<dbReference type="GO" id="GO:0004674">
    <property type="term" value="F:protein serine/threonine kinase activity"/>
    <property type="evidence" value="ECO:0007669"/>
    <property type="project" value="UniProtKB-KW"/>
</dbReference>
<accession>A0A7R9LLP9</accession>
<evidence type="ECO:0000313" key="7">
    <source>
        <dbReference type="EMBL" id="CAD7642801.1"/>
    </source>
</evidence>
<dbReference type="Gene3D" id="3.30.200.20">
    <property type="entry name" value="Phosphorylase Kinase, domain 1"/>
    <property type="match status" value="1"/>
</dbReference>
<evidence type="ECO:0000256" key="5">
    <source>
        <dbReference type="ARBA" id="ARBA00022840"/>
    </source>
</evidence>
<dbReference type="GO" id="GO:0005737">
    <property type="term" value="C:cytoplasm"/>
    <property type="evidence" value="ECO:0007669"/>
    <property type="project" value="TreeGrafter"/>
</dbReference>
<keyword evidence="1" id="KW-0723">Serine/threonine-protein kinase</keyword>
<keyword evidence="8" id="KW-1185">Reference proteome</keyword>
<dbReference type="PANTHER" id="PTHR46485:SF5">
    <property type="entry name" value="CENTER DIVIDER, ISOFORM A"/>
    <property type="match status" value="1"/>
</dbReference>
<evidence type="ECO:0000256" key="2">
    <source>
        <dbReference type="ARBA" id="ARBA00022679"/>
    </source>
</evidence>
<dbReference type="Proteomes" id="UP000728032">
    <property type="component" value="Unassembled WGS sequence"/>
</dbReference>
<dbReference type="GO" id="GO:0030036">
    <property type="term" value="P:actin cytoskeleton organization"/>
    <property type="evidence" value="ECO:0007669"/>
    <property type="project" value="TreeGrafter"/>
</dbReference>
<feature type="region of interest" description="Disordered" evidence="6">
    <location>
        <begin position="1"/>
        <end position="22"/>
    </location>
</feature>
<evidence type="ECO:0000256" key="1">
    <source>
        <dbReference type="ARBA" id="ARBA00022527"/>
    </source>
</evidence>
<sequence>MSSPSPTCMTPTGGLCSGNGQHSPSTLSSIREAVSHLTRLDDFNVIKLSHGFFSQVFKYDLKSSIVYYQWFGINYKVTHHSTKKVMVLKMNKQAGNRAYILQSNLRETIMIGSETSYTPNYFQLYGNKPWVRGIGNTAALFIRYNKLNKYLTKCLRYRNALKEIELLNKLNHENIVAFMGTVVHEVPERFTSIT</sequence>
<dbReference type="InterPro" id="IPR011009">
    <property type="entry name" value="Kinase-like_dom_sf"/>
</dbReference>
<dbReference type="InterPro" id="IPR050940">
    <property type="entry name" value="Actin_reg-Ser/Thr_kinase"/>
</dbReference>
<dbReference type="EMBL" id="CAJPVJ010001188">
    <property type="protein sequence ID" value="CAG2164229.1"/>
    <property type="molecule type" value="Genomic_DNA"/>
</dbReference>
<dbReference type="GO" id="GO:0005634">
    <property type="term" value="C:nucleus"/>
    <property type="evidence" value="ECO:0007669"/>
    <property type="project" value="TreeGrafter"/>
</dbReference>
<keyword evidence="5" id="KW-0067">ATP-binding</keyword>
<evidence type="ECO:0000256" key="6">
    <source>
        <dbReference type="SAM" id="MobiDB-lite"/>
    </source>
</evidence>
<feature type="compositionally biased region" description="Polar residues" evidence="6">
    <location>
        <begin position="1"/>
        <end position="10"/>
    </location>
</feature>
<name>A0A7R9LLP9_9ACAR</name>
<evidence type="ECO:0000256" key="4">
    <source>
        <dbReference type="ARBA" id="ARBA00022777"/>
    </source>
</evidence>
<dbReference type="AlphaFoldDB" id="A0A7R9LLP9"/>
<proteinExistence type="predicted"/>
<evidence type="ECO:0008006" key="9">
    <source>
        <dbReference type="Google" id="ProtNLM"/>
    </source>
</evidence>
<dbReference type="GO" id="GO:0005524">
    <property type="term" value="F:ATP binding"/>
    <property type="evidence" value="ECO:0007669"/>
    <property type="project" value="UniProtKB-KW"/>
</dbReference>
<dbReference type="OrthoDB" id="20134at2759"/>
<dbReference type="SUPFAM" id="SSF56112">
    <property type="entry name" value="Protein kinase-like (PK-like)"/>
    <property type="match status" value="1"/>
</dbReference>
<evidence type="ECO:0000256" key="3">
    <source>
        <dbReference type="ARBA" id="ARBA00022741"/>
    </source>
</evidence>
<dbReference type="EMBL" id="OC916013">
    <property type="protein sequence ID" value="CAD7642801.1"/>
    <property type="molecule type" value="Genomic_DNA"/>
</dbReference>
<keyword evidence="3" id="KW-0547">Nucleotide-binding</keyword>
<gene>
    <name evidence="7" type="ORF">ONB1V03_LOCUS3787</name>
</gene>
<organism evidence="7">
    <name type="scientific">Oppiella nova</name>
    <dbReference type="NCBI Taxonomy" id="334625"/>
    <lineage>
        <taxon>Eukaryota</taxon>
        <taxon>Metazoa</taxon>
        <taxon>Ecdysozoa</taxon>
        <taxon>Arthropoda</taxon>
        <taxon>Chelicerata</taxon>
        <taxon>Arachnida</taxon>
        <taxon>Acari</taxon>
        <taxon>Acariformes</taxon>
        <taxon>Sarcoptiformes</taxon>
        <taxon>Oribatida</taxon>
        <taxon>Brachypylina</taxon>
        <taxon>Oppioidea</taxon>
        <taxon>Oppiidae</taxon>
        <taxon>Oppiella</taxon>
    </lineage>
</organism>
<keyword evidence="2" id="KW-0808">Transferase</keyword>
<dbReference type="PANTHER" id="PTHR46485">
    <property type="entry name" value="LIM DOMAIN KINASE 1"/>
    <property type="match status" value="1"/>
</dbReference>
<keyword evidence="4" id="KW-0418">Kinase</keyword>
<protein>
    <recommendedName>
        <fullName evidence="9">Protein kinase domain-containing protein</fullName>
    </recommendedName>
</protein>
<evidence type="ECO:0000313" key="8">
    <source>
        <dbReference type="Proteomes" id="UP000728032"/>
    </source>
</evidence>
<reference evidence="7" key="1">
    <citation type="submission" date="2020-11" db="EMBL/GenBank/DDBJ databases">
        <authorList>
            <person name="Tran Van P."/>
        </authorList>
    </citation>
    <scope>NUCLEOTIDE SEQUENCE</scope>
</reference>